<sequence>MSTLLSFKILQNTKLVVDENNLYGKPLEQNKVVFQLFLEDNYVEREQRNFCKFSCKYIPLLKEFGKEVMLYDEPKVN</sequence>
<dbReference type="EMBL" id="CP033464">
    <property type="protein sequence ID" value="QDX92787.1"/>
    <property type="molecule type" value="Genomic_DNA"/>
</dbReference>
<name>A0A518V6Y5_BRELA</name>
<evidence type="ECO:0000313" key="2">
    <source>
        <dbReference type="Proteomes" id="UP000319432"/>
    </source>
</evidence>
<gene>
    <name evidence="1" type="ORF">EEL30_10995</name>
</gene>
<dbReference type="AlphaFoldDB" id="A0A518V6Y5"/>
<evidence type="ECO:0000313" key="1">
    <source>
        <dbReference type="EMBL" id="QDX92787.1"/>
    </source>
</evidence>
<accession>A0A518V6Y5</accession>
<keyword evidence="2" id="KW-1185">Reference proteome</keyword>
<proteinExistence type="predicted"/>
<dbReference type="Proteomes" id="UP000319432">
    <property type="component" value="Chromosome"/>
</dbReference>
<protein>
    <submittedName>
        <fullName evidence="1">Uncharacterized protein</fullName>
    </submittedName>
</protein>
<organism evidence="1 2">
    <name type="scientific">Brevibacillus laterosporus</name>
    <name type="common">Bacillus laterosporus</name>
    <dbReference type="NCBI Taxonomy" id="1465"/>
    <lineage>
        <taxon>Bacteria</taxon>
        <taxon>Bacillati</taxon>
        <taxon>Bacillota</taxon>
        <taxon>Bacilli</taxon>
        <taxon>Bacillales</taxon>
        <taxon>Paenibacillaceae</taxon>
        <taxon>Brevibacillus</taxon>
    </lineage>
</organism>
<reference evidence="1 2" key="1">
    <citation type="submission" date="2018-11" db="EMBL/GenBank/DDBJ databases">
        <title>Phylogenetic determinants of toxin gene distribution in genomes of Brevibacillus laterosporus.</title>
        <authorList>
            <person name="Glare T.R."/>
            <person name="Durrant A."/>
            <person name="Berry C."/>
            <person name="Palma L."/>
            <person name="Ormskirk M."/>
            <person name="Cox M.O."/>
        </authorList>
    </citation>
    <scope>NUCLEOTIDE SEQUENCE [LARGE SCALE GENOMIC DNA]</scope>
    <source>
        <strain evidence="1 2">1821L</strain>
    </source>
</reference>